<reference evidence="1" key="1">
    <citation type="journal article" date="2023" name="G3 (Bethesda)">
        <title>A reference genome for the long-term kleptoplast-retaining sea slug Elysia crispata morphotype clarki.</title>
        <authorList>
            <person name="Eastman K.E."/>
            <person name="Pendleton A.L."/>
            <person name="Shaikh M.A."/>
            <person name="Suttiyut T."/>
            <person name="Ogas R."/>
            <person name="Tomko P."/>
            <person name="Gavelis G."/>
            <person name="Widhalm J.R."/>
            <person name="Wisecaver J.H."/>
        </authorList>
    </citation>
    <scope>NUCLEOTIDE SEQUENCE</scope>
    <source>
        <strain evidence="1">ECLA1</strain>
    </source>
</reference>
<organism evidence="1 2">
    <name type="scientific">Elysia crispata</name>
    <name type="common">lettuce slug</name>
    <dbReference type="NCBI Taxonomy" id="231223"/>
    <lineage>
        <taxon>Eukaryota</taxon>
        <taxon>Metazoa</taxon>
        <taxon>Spiralia</taxon>
        <taxon>Lophotrochozoa</taxon>
        <taxon>Mollusca</taxon>
        <taxon>Gastropoda</taxon>
        <taxon>Heterobranchia</taxon>
        <taxon>Euthyneura</taxon>
        <taxon>Panpulmonata</taxon>
        <taxon>Sacoglossa</taxon>
        <taxon>Placobranchoidea</taxon>
        <taxon>Plakobranchidae</taxon>
        <taxon>Elysia</taxon>
    </lineage>
</organism>
<gene>
    <name evidence="1" type="ORF">RRG08_026300</name>
</gene>
<proteinExistence type="predicted"/>
<evidence type="ECO:0000313" key="2">
    <source>
        <dbReference type="Proteomes" id="UP001283361"/>
    </source>
</evidence>
<keyword evidence="2" id="KW-1185">Reference proteome</keyword>
<name>A0AAE0ZAI7_9GAST</name>
<dbReference type="EMBL" id="JAWDGP010004277">
    <property type="protein sequence ID" value="KAK3765832.1"/>
    <property type="molecule type" value="Genomic_DNA"/>
</dbReference>
<sequence length="77" mass="9119">MSRKTGQDHHYYFNTTALEVGKIFCAILEELTRPLRTLRLRSLWLKSSPDPTHRVTPRGHYPNLYLLEETSLFRFVV</sequence>
<dbReference type="AlphaFoldDB" id="A0AAE0ZAI7"/>
<accession>A0AAE0ZAI7</accession>
<comment type="caution">
    <text evidence="1">The sequence shown here is derived from an EMBL/GenBank/DDBJ whole genome shotgun (WGS) entry which is preliminary data.</text>
</comment>
<dbReference type="Proteomes" id="UP001283361">
    <property type="component" value="Unassembled WGS sequence"/>
</dbReference>
<evidence type="ECO:0000313" key="1">
    <source>
        <dbReference type="EMBL" id="KAK3765832.1"/>
    </source>
</evidence>
<protein>
    <submittedName>
        <fullName evidence="1">Uncharacterized protein</fullName>
    </submittedName>
</protein>